<evidence type="ECO:0000313" key="2">
    <source>
        <dbReference type="Proteomes" id="UP001054837"/>
    </source>
</evidence>
<keyword evidence="2" id="KW-1185">Reference proteome</keyword>
<evidence type="ECO:0000313" key="1">
    <source>
        <dbReference type="EMBL" id="GIY30519.1"/>
    </source>
</evidence>
<sequence length="89" mass="9518">MCITGDSRIVGVYANRVRGELSVAAALLAHTGCKVGLSPRHLCAEGKPTNRGSSLCDPLLKRILSSLDLSLCWCRGSAGNGRRVLFVEY</sequence>
<proteinExistence type="predicted"/>
<comment type="caution">
    <text evidence="1">The sequence shown here is derived from an EMBL/GenBank/DDBJ whole genome shotgun (WGS) entry which is preliminary data.</text>
</comment>
<dbReference type="EMBL" id="BPLQ01007511">
    <property type="protein sequence ID" value="GIY30519.1"/>
    <property type="molecule type" value="Genomic_DNA"/>
</dbReference>
<accession>A0AAV4SC38</accession>
<protein>
    <submittedName>
        <fullName evidence="1">Uncharacterized protein</fullName>
    </submittedName>
</protein>
<name>A0AAV4SC38_9ARAC</name>
<organism evidence="1 2">
    <name type="scientific">Caerostris darwini</name>
    <dbReference type="NCBI Taxonomy" id="1538125"/>
    <lineage>
        <taxon>Eukaryota</taxon>
        <taxon>Metazoa</taxon>
        <taxon>Ecdysozoa</taxon>
        <taxon>Arthropoda</taxon>
        <taxon>Chelicerata</taxon>
        <taxon>Arachnida</taxon>
        <taxon>Araneae</taxon>
        <taxon>Araneomorphae</taxon>
        <taxon>Entelegynae</taxon>
        <taxon>Araneoidea</taxon>
        <taxon>Araneidae</taxon>
        <taxon>Caerostris</taxon>
    </lineage>
</organism>
<dbReference type="Proteomes" id="UP001054837">
    <property type="component" value="Unassembled WGS sequence"/>
</dbReference>
<gene>
    <name evidence="1" type="ORF">CDAR_495461</name>
</gene>
<reference evidence="1 2" key="1">
    <citation type="submission" date="2021-06" db="EMBL/GenBank/DDBJ databases">
        <title>Caerostris darwini draft genome.</title>
        <authorList>
            <person name="Kono N."/>
            <person name="Arakawa K."/>
        </authorList>
    </citation>
    <scope>NUCLEOTIDE SEQUENCE [LARGE SCALE GENOMIC DNA]</scope>
</reference>
<dbReference type="AlphaFoldDB" id="A0AAV4SC38"/>